<dbReference type="InterPro" id="IPR042186">
    <property type="entry name" value="FimD_plug_dom"/>
</dbReference>
<dbReference type="EMBL" id="CAJZAG010000005">
    <property type="protein sequence ID" value="CAG9173230.1"/>
    <property type="molecule type" value="Genomic_DNA"/>
</dbReference>
<evidence type="ECO:0000256" key="10">
    <source>
        <dbReference type="SAM" id="MobiDB-lite"/>
    </source>
</evidence>
<dbReference type="Gene3D" id="2.60.40.2070">
    <property type="match status" value="1"/>
</dbReference>
<dbReference type="Gene3D" id="3.10.20.410">
    <property type="match status" value="1"/>
</dbReference>
<keyword evidence="3 9" id="KW-0813">Transport</keyword>
<dbReference type="RefSeq" id="WP_223989114.1">
    <property type="nucleotide sequence ID" value="NZ_CAJZAG010000005.1"/>
</dbReference>
<evidence type="ECO:0000256" key="3">
    <source>
        <dbReference type="ARBA" id="ARBA00022448"/>
    </source>
</evidence>
<dbReference type="InterPro" id="IPR037224">
    <property type="entry name" value="PapC_N_sf"/>
</dbReference>
<keyword evidence="8 9" id="KW-0998">Cell outer membrane</keyword>
<comment type="similarity">
    <text evidence="2 9">Belongs to the fimbrial export usher family.</text>
</comment>
<evidence type="ECO:0000256" key="2">
    <source>
        <dbReference type="ARBA" id="ARBA00008064"/>
    </source>
</evidence>
<evidence type="ECO:0000256" key="5">
    <source>
        <dbReference type="ARBA" id="ARBA00022692"/>
    </source>
</evidence>
<keyword evidence="9" id="KW-1029">Fimbrium biogenesis</keyword>
<name>A0ABM8X062_9BURK</name>
<feature type="compositionally biased region" description="Low complexity" evidence="10">
    <location>
        <begin position="52"/>
        <end position="67"/>
    </location>
</feature>
<evidence type="ECO:0000256" key="11">
    <source>
        <dbReference type="SAM" id="SignalP"/>
    </source>
</evidence>
<keyword evidence="7 9" id="KW-0472">Membrane</keyword>
<dbReference type="InterPro" id="IPR043142">
    <property type="entry name" value="PapC-like_C_sf"/>
</dbReference>
<keyword evidence="15" id="KW-1185">Reference proteome</keyword>
<feature type="compositionally biased region" description="Low complexity" evidence="10">
    <location>
        <begin position="35"/>
        <end position="44"/>
    </location>
</feature>
<dbReference type="Gene3D" id="2.60.40.3110">
    <property type="match status" value="1"/>
</dbReference>
<feature type="region of interest" description="Disordered" evidence="10">
    <location>
        <begin position="35"/>
        <end position="72"/>
    </location>
</feature>
<reference evidence="14 15" key="1">
    <citation type="submission" date="2021-08" db="EMBL/GenBank/DDBJ databases">
        <authorList>
            <person name="Peeters C."/>
        </authorList>
    </citation>
    <scope>NUCLEOTIDE SEQUENCE [LARGE SCALE GENOMIC DNA]</scope>
    <source>
        <strain evidence="14 15">LMG 32289</strain>
    </source>
</reference>
<keyword evidence="5 9" id="KW-0812">Transmembrane</keyword>
<feature type="domain" description="PapC N-terminal" evidence="13">
    <location>
        <begin position="74"/>
        <end position="224"/>
    </location>
</feature>
<evidence type="ECO:0000313" key="15">
    <source>
        <dbReference type="Proteomes" id="UP000706525"/>
    </source>
</evidence>
<feature type="domain" description="PapC-like C-terminal" evidence="12">
    <location>
        <begin position="788"/>
        <end position="850"/>
    </location>
</feature>
<gene>
    <name evidence="14" type="primary">yraJ</name>
    <name evidence="14" type="ORF">LMG32289_02803</name>
</gene>
<dbReference type="PROSITE" id="PS01151">
    <property type="entry name" value="FIMBRIAL_USHER"/>
    <property type="match status" value="1"/>
</dbReference>
<protein>
    <submittedName>
        <fullName evidence="14">Outer membrane usher protein YraJ</fullName>
    </submittedName>
</protein>
<evidence type="ECO:0000259" key="12">
    <source>
        <dbReference type="Pfam" id="PF13953"/>
    </source>
</evidence>
<comment type="subcellular location">
    <subcellularLocation>
        <location evidence="1 9">Cell outer membrane</location>
        <topology evidence="1 9">Multi-pass membrane protein</topology>
    </subcellularLocation>
</comment>
<dbReference type="Pfam" id="PF00577">
    <property type="entry name" value="Usher"/>
    <property type="match status" value="1"/>
</dbReference>
<evidence type="ECO:0000256" key="9">
    <source>
        <dbReference type="RuleBase" id="RU003884"/>
    </source>
</evidence>
<accession>A0ABM8X062</accession>
<dbReference type="SUPFAM" id="SSF141729">
    <property type="entry name" value="FimD N-terminal domain-like"/>
    <property type="match status" value="1"/>
</dbReference>
<dbReference type="PROSITE" id="PS51257">
    <property type="entry name" value="PROKAR_LIPOPROTEIN"/>
    <property type="match status" value="1"/>
</dbReference>
<evidence type="ECO:0000256" key="7">
    <source>
        <dbReference type="ARBA" id="ARBA00023136"/>
    </source>
</evidence>
<comment type="caution">
    <text evidence="14">The sequence shown here is derived from an EMBL/GenBank/DDBJ whole genome shotgun (WGS) entry which is preliminary data.</text>
</comment>
<dbReference type="InterPro" id="IPR018030">
    <property type="entry name" value="Fimbrial_membr_usher_CS"/>
</dbReference>
<dbReference type="Pfam" id="PF13954">
    <property type="entry name" value="PapC_N"/>
    <property type="match status" value="1"/>
</dbReference>
<dbReference type="Proteomes" id="UP000706525">
    <property type="component" value="Unassembled WGS sequence"/>
</dbReference>
<keyword evidence="6 11" id="KW-0732">Signal</keyword>
<feature type="region of interest" description="Disordered" evidence="10">
    <location>
        <begin position="141"/>
        <end position="161"/>
    </location>
</feature>
<dbReference type="PANTHER" id="PTHR30451:SF8">
    <property type="entry name" value="FIMBRIAL USHER PROTEIN"/>
    <property type="match status" value="1"/>
</dbReference>
<organism evidence="14 15">
    <name type="scientific">Cupriavidus pampae</name>
    <dbReference type="NCBI Taxonomy" id="659251"/>
    <lineage>
        <taxon>Bacteria</taxon>
        <taxon>Pseudomonadati</taxon>
        <taxon>Pseudomonadota</taxon>
        <taxon>Betaproteobacteria</taxon>
        <taxon>Burkholderiales</taxon>
        <taxon>Burkholderiaceae</taxon>
        <taxon>Cupriavidus</taxon>
    </lineage>
</organism>
<evidence type="ECO:0000256" key="8">
    <source>
        <dbReference type="ARBA" id="ARBA00023237"/>
    </source>
</evidence>
<dbReference type="InterPro" id="IPR025885">
    <property type="entry name" value="PapC_N"/>
</dbReference>
<dbReference type="PANTHER" id="PTHR30451">
    <property type="entry name" value="OUTER MEMBRANE USHER PROTEIN"/>
    <property type="match status" value="1"/>
</dbReference>
<evidence type="ECO:0000256" key="1">
    <source>
        <dbReference type="ARBA" id="ARBA00004571"/>
    </source>
</evidence>
<sequence>MHYPSRSARSAVSGPAHSAIAIATLTALSFGGCQSAQAGQAGPSPSVPPAAQPSGPATTPAIEAAPASSGGETQFDLEMMKSRGIDPKVAEYFMQQARFMPGMTTVTLSVNGKRKGAAMARFDERGQLCFERRFLTRAGLRMPDDAQGPTTRAARADTADATQGANAQGQCLGFREAYPHTVVTLKPNASLVELLVPTDALVADAVEQTDYTSGGTAALLNYDLLAVGSSFAGGSSKYYSAATEFGFNMGDWIVRNRNMYSNDGTTSTFSHLYAYAQRTFVEQQAVFQGGEINVANSIFPGPAIYGAQWMPEMALRRPANPGTAVEGIAQTQARVEVRQAGAVIYTTVVPPGPFTLTNIPLLNGSNDLEVTVIEATGSSRRFVVPAAQLGAGTLGITPGYSLAVGKLRQLGNDPQAKPWIATGTGTWQLGKSAGLTGGLMVGTQYQSAGAGVDALLFGDKVGRTNGSLRAIVSNATRESNRGAQFMGSVSTQVSTSFSINATATQQTPGFRSITDTTQDTTKDWINSHYRGQYTAGVAWSHEVLGAFSLNYSRSSLFVGDTSQRVTGSWGKSFKYASVSLSVEKAIGNSTSSNGNSVYLSVSVPLGKRSVRGYVNRVDGTTRIGATYNEIVNDVFNYSLNAETQPNDGVASGSANASITPYYTRANIGVAQYGTSSTSYNGELSGGILAHKQGVTFSPYAISDTFGVASLGSDLAGVKISTPQGPVWTDAWGRAVISTVPAYSQSRLEVTTKSLPRNVDIGNAFMQINPGRGSVSYVNFDVVKVRRLLLRTVDAGGNPLPRNATVTDANGNFVTTVLNDGTIFLSNSSVGAGLRAVDQSGKACALQFTVPVAQDLDAYFDEVEARCVPEVPSSEGERK</sequence>
<proteinExistence type="inferred from homology"/>
<feature type="chain" id="PRO_5045824575" evidence="11">
    <location>
        <begin position="39"/>
        <end position="878"/>
    </location>
</feature>
<evidence type="ECO:0000256" key="4">
    <source>
        <dbReference type="ARBA" id="ARBA00022452"/>
    </source>
</evidence>
<evidence type="ECO:0000313" key="14">
    <source>
        <dbReference type="EMBL" id="CAG9173230.1"/>
    </source>
</evidence>
<evidence type="ECO:0000256" key="6">
    <source>
        <dbReference type="ARBA" id="ARBA00022729"/>
    </source>
</evidence>
<dbReference type="Pfam" id="PF13953">
    <property type="entry name" value="PapC_C"/>
    <property type="match status" value="1"/>
</dbReference>
<dbReference type="Gene3D" id="2.60.40.2610">
    <property type="entry name" value="Outer membrane usher protein FimD, plug domain"/>
    <property type="match status" value="1"/>
</dbReference>
<dbReference type="InterPro" id="IPR000015">
    <property type="entry name" value="Fimb_usher"/>
</dbReference>
<keyword evidence="4" id="KW-1134">Transmembrane beta strand</keyword>
<evidence type="ECO:0000259" key="13">
    <source>
        <dbReference type="Pfam" id="PF13954"/>
    </source>
</evidence>
<feature type="signal peptide" evidence="11">
    <location>
        <begin position="1"/>
        <end position="38"/>
    </location>
</feature>
<dbReference type="InterPro" id="IPR025949">
    <property type="entry name" value="PapC-like_C"/>
</dbReference>